<evidence type="ECO:0000313" key="1">
    <source>
        <dbReference type="EMBL" id="JAP91662.1"/>
    </source>
</evidence>
<accession>A0A146K448</accession>
<protein>
    <submittedName>
        <fullName evidence="1">CHY zinc finger domain-containing protein</fullName>
    </submittedName>
</protein>
<organism evidence="1">
    <name type="scientific">Trepomonas sp. PC1</name>
    <dbReference type="NCBI Taxonomy" id="1076344"/>
    <lineage>
        <taxon>Eukaryota</taxon>
        <taxon>Metamonada</taxon>
        <taxon>Diplomonadida</taxon>
        <taxon>Hexamitidae</taxon>
        <taxon>Hexamitinae</taxon>
        <taxon>Trepomonas</taxon>
    </lineage>
</organism>
<proteinExistence type="predicted"/>
<dbReference type="AlphaFoldDB" id="A0A146K448"/>
<dbReference type="EMBL" id="GDID01004944">
    <property type="protein sequence ID" value="JAP91662.1"/>
    <property type="molecule type" value="Transcribed_RNA"/>
</dbReference>
<feature type="non-terminal residue" evidence="1">
    <location>
        <position position="1"/>
    </location>
</feature>
<gene>
    <name evidence="1" type="ORF">TPC1_16655</name>
</gene>
<name>A0A146K448_9EUKA</name>
<sequence>KQPYLKVHAFYLKDKLKSFAPSNRKYITDLIFGPIEQDDVSFYTQTKNEVEALIPLSWWDKKIYLIQVLAL</sequence>
<reference evidence="1" key="1">
    <citation type="submission" date="2015-07" db="EMBL/GenBank/DDBJ databases">
        <title>Adaptation to a free-living lifestyle via gene acquisitions in the diplomonad Trepomonas sp. PC1.</title>
        <authorList>
            <person name="Xu F."/>
            <person name="Jerlstrom-Hultqvist J."/>
            <person name="Kolisko M."/>
            <person name="Simpson A.G.B."/>
            <person name="Roger A.J."/>
            <person name="Svard S.G."/>
            <person name="Andersson J.O."/>
        </authorList>
    </citation>
    <scope>NUCLEOTIDE SEQUENCE</scope>
    <source>
        <strain evidence="1">PC1</strain>
    </source>
</reference>